<sequence length="735" mass="83435">MEACDPFICNDSYKSKSSNDEEDVKDDESQSGDKVTVSNDVEKVSESSCLHNNNFLYDNNHNNIMHDKDKVLLDDPFNLYDIMNKRKDSGNDLKYPPSFTPSVINVEKVNKKLKGVTSNKVNEHVNSTSNKLEESVPKGKLSLINSVCSKRVLIGGSILQLMDELVKETKMESMELVTIKMMWGNYSFDYALSSSLGNSRGILCVWEPTLFVKDNIILLDNFLVVMGANAFNSFISLASLIDFPLNGYAYTWAHKTANKMKDIWKSLATVDSNGIINLKKKLQALKIIIKQWTKNAKNNSYKVKISIQFKLSDINKILNQGGSNEEILSDRSLLLKELNEINPIDSLEAAQKSKVRWAIEGDENKKFFHGLISDVWSAFVSNRQILDGLFSGIPIDSSLTLSYLFFTNDAISISKWDSLNIRTIVNVLKCFHLASGLKINFHKSKLMGIGTRPEEVEAIATTIDEALNSPSSLFKRSHWLDIIHEDPWLDDLALKHKFSRLYALDNYKQITVVEKINHASMVDTFRQPTRGGTEEEQIKFLLFRMDGLILTIILDRWVWSLEATGEFFVKFVRQLIDDLILPKEEVATRWVKFMPIKINVFSWRFRLDKLPIRLNLSFKDSSAYQVSQTSNSPEKNMLKNVNIKLVSAGDEEVWWCVEEMKVTIVVIDLGGDRDRDDGEGGGRRLFSRCCGDDGDDDGDKGGLEMVVMGCGLWWWRWCGGSSEFGRRVGAAPKKY</sequence>
<dbReference type="GO" id="GO:0003964">
    <property type="term" value="F:RNA-directed DNA polymerase activity"/>
    <property type="evidence" value="ECO:0007669"/>
    <property type="project" value="UniProtKB-KW"/>
</dbReference>
<dbReference type="PANTHER" id="PTHR36617">
    <property type="entry name" value="PROTEIN, PUTATIVE-RELATED"/>
    <property type="match status" value="1"/>
</dbReference>
<evidence type="ECO:0000313" key="2">
    <source>
        <dbReference type="EMBL" id="GEU88141.1"/>
    </source>
</evidence>
<keyword evidence="2" id="KW-0548">Nucleotidyltransferase</keyword>
<feature type="compositionally biased region" description="Acidic residues" evidence="1">
    <location>
        <begin position="20"/>
        <end position="30"/>
    </location>
</feature>
<gene>
    <name evidence="2" type="ORF">Tci_060119</name>
</gene>
<feature type="region of interest" description="Disordered" evidence="1">
    <location>
        <begin position="1"/>
        <end position="37"/>
    </location>
</feature>
<dbReference type="EMBL" id="BKCJ010009684">
    <property type="protein sequence ID" value="GEU88141.1"/>
    <property type="molecule type" value="Genomic_DNA"/>
</dbReference>
<accession>A0A6L2NP40</accession>
<organism evidence="2">
    <name type="scientific">Tanacetum cinerariifolium</name>
    <name type="common">Dalmatian daisy</name>
    <name type="synonym">Chrysanthemum cinerariifolium</name>
    <dbReference type="NCBI Taxonomy" id="118510"/>
    <lineage>
        <taxon>Eukaryota</taxon>
        <taxon>Viridiplantae</taxon>
        <taxon>Streptophyta</taxon>
        <taxon>Embryophyta</taxon>
        <taxon>Tracheophyta</taxon>
        <taxon>Spermatophyta</taxon>
        <taxon>Magnoliopsida</taxon>
        <taxon>eudicotyledons</taxon>
        <taxon>Gunneridae</taxon>
        <taxon>Pentapetalae</taxon>
        <taxon>asterids</taxon>
        <taxon>campanulids</taxon>
        <taxon>Asterales</taxon>
        <taxon>Asteraceae</taxon>
        <taxon>Asteroideae</taxon>
        <taxon>Anthemideae</taxon>
        <taxon>Anthemidinae</taxon>
        <taxon>Tanacetum</taxon>
    </lineage>
</organism>
<comment type="caution">
    <text evidence="2">The sequence shown here is derived from an EMBL/GenBank/DDBJ whole genome shotgun (WGS) entry which is preliminary data.</text>
</comment>
<evidence type="ECO:0000256" key="1">
    <source>
        <dbReference type="SAM" id="MobiDB-lite"/>
    </source>
</evidence>
<keyword evidence="2" id="KW-0808">Transferase</keyword>
<dbReference type="PANTHER" id="PTHR36617:SF16">
    <property type="entry name" value="OS04G0516500 PROTEIN"/>
    <property type="match status" value="1"/>
</dbReference>
<protein>
    <submittedName>
        <fullName evidence="2">RNA-directed DNA polymerase, eukaryota</fullName>
    </submittedName>
</protein>
<dbReference type="AlphaFoldDB" id="A0A6L2NP40"/>
<proteinExistence type="predicted"/>
<reference evidence="2" key="1">
    <citation type="journal article" date="2019" name="Sci. Rep.">
        <title>Draft genome of Tanacetum cinerariifolium, the natural source of mosquito coil.</title>
        <authorList>
            <person name="Yamashiro T."/>
            <person name="Shiraishi A."/>
            <person name="Satake H."/>
            <person name="Nakayama K."/>
        </authorList>
    </citation>
    <scope>NUCLEOTIDE SEQUENCE</scope>
</reference>
<name>A0A6L2NP40_TANCI</name>
<keyword evidence="2" id="KW-0695">RNA-directed DNA polymerase</keyword>